<comment type="caution">
    <text evidence="2">The sequence shown here is derived from an EMBL/GenBank/DDBJ whole genome shotgun (WGS) entry which is preliminary data.</text>
</comment>
<proteinExistence type="predicted"/>
<evidence type="ECO:0000313" key="3">
    <source>
        <dbReference type="Proteomes" id="UP001266305"/>
    </source>
</evidence>
<keyword evidence="3" id="KW-1185">Reference proteome</keyword>
<evidence type="ECO:0000313" key="2">
    <source>
        <dbReference type="EMBL" id="KAK2112518.1"/>
    </source>
</evidence>
<gene>
    <name evidence="2" type="ORF">P7K49_012265</name>
</gene>
<name>A0ABQ9VT15_SAGOE</name>
<reference evidence="2 3" key="1">
    <citation type="submission" date="2023-05" db="EMBL/GenBank/DDBJ databases">
        <title>B98-5 Cell Line De Novo Hybrid Assembly: An Optical Mapping Approach.</title>
        <authorList>
            <person name="Kananen K."/>
            <person name="Auerbach J.A."/>
            <person name="Kautto E."/>
            <person name="Blachly J.S."/>
        </authorList>
    </citation>
    <scope>NUCLEOTIDE SEQUENCE [LARGE SCALE GENOMIC DNA]</scope>
    <source>
        <strain evidence="2">B95-8</strain>
        <tissue evidence="2">Cell line</tissue>
    </source>
</reference>
<organism evidence="2 3">
    <name type="scientific">Saguinus oedipus</name>
    <name type="common">Cotton-top tamarin</name>
    <name type="synonym">Oedipomidas oedipus</name>
    <dbReference type="NCBI Taxonomy" id="9490"/>
    <lineage>
        <taxon>Eukaryota</taxon>
        <taxon>Metazoa</taxon>
        <taxon>Chordata</taxon>
        <taxon>Craniata</taxon>
        <taxon>Vertebrata</taxon>
        <taxon>Euteleostomi</taxon>
        <taxon>Mammalia</taxon>
        <taxon>Eutheria</taxon>
        <taxon>Euarchontoglires</taxon>
        <taxon>Primates</taxon>
        <taxon>Haplorrhini</taxon>
        <taxon>Platyrrhini</taxon>
        <taxon>Cebidae</taxon>
        <taxon>Callitrichinae</taxon>
        <taxon>Saguinus</taxon>
    </lineage>
</organism>
<dbReference type="EMBL" id="JASSZA010000005">
    <property type="protein sequence ID" value="KAK2112518.1"/>
    <property type="molecule type" value="Genomic_DNA"/>
</dbReference>
<feature type="region of interest" description="Disordered" evidence="1">
    <location>
        <begin position="20"/>
        <end position="44"/>
    </location>
</feature>
<evidence type="ECO:0000256" key="1">
    <source>
        <dbReference type="SAM" id="MobiDB-lite"/>
    </source>
</evidence>
<protein>
    <submittedName>
        <fullName evidence="2">Uncharacterized protein</fullName>
    </submittedName>
</protein>
<sequence length="121" mass="13679">MPNQQVFDLSNKWFVFSNTSKSMELNPPNPPPLAPPPTGLTNQPRGSALHIILCRPRTKERRAPLASVNRQARVMGWLQVTKPQYFQHIPAITGQAWLSQEMLPLKELQKDGGNHGRLSKF</sequence>
<dbReference type="Proteomes" id="UP001266305">
    <property type="component" value="Unassembled WGS sequence"/>
</dbReference>
<feature type="compositionally biased region" description="Pro residues" evidence="1">
    <location>
        <begin position="27"/>
        <end position="38"/>
    </location>
</feature>
<accession>A0ABQ9VT15</accession>